<sequence>MQITFLFKGTRSVNKVSKPYPHTALSHT</sequence>
<accession>A0A0E9QMQ2</accession>
<reference evidence="1" key="1">
    <citation type="submission" date="2014-11" db="EMBL/GenBank/DDBJ databases">
        <authorList>
            <person name="Amaro Gonzalez C."/>
        </authorList>
    </citation>
    <scope>NUCLEOTIDE SEQUENCE</scope>
</reference>
<name>A0A0E9QMQ2_ANGAN</name>
<dbReference type="EMBL" id="GBXM01090371">
    <property type="protein sequence ID" value="JAH18206.1"/>
    <property type="molecule type" value="Transcribed_RNA"/>
</dbReference>
<reference evidence="1" key="2">
    <citation type="journal article" date="2015" name="Fish Shellfish Immunol.">
        <title>Early steps in the European eel (Anguilla anguilla)-Vibrio vulnificus interaction in the gills: Role of the RtxA13 toxin.</title>
        <authorList>
            <person name="Callol A."/>
            <person name="Pajuelo D."/>
            <person name="Ebbesson L."/>
            <person name="Teles M."/>
            <person name="MacKenzie S."/>
            <person name="Amaro C."/>
        </authorList>
    </citation>
    <scope>NUCLEOTIDE SEQUENCE</scope>
</reference>
<organism evidence="1">
    <name type="scientific">Anguilla anguilla</name>
    <name type="common">European freshwater eel</name>
    <name type="synonym">Muraena anguilla</name>
    <dbReference type="NCBI Taxonomy" id="7936"/>
    <lineage>
        <taxon>Eukaryota</taxon>
        <taxon>Metazoa</taxon>
        <taxon>Chordata</taxon>
        <taxon>Craniata</taxon>
        <taxon>Vertebrata</taxon>
        <taxon>Euteleostomi</taxon>
        <taxon>Actinopterygii</taxon>
        <taxon>Neopterygii</taxon>
        <taxon>Teleostei</taxon>
        <taxon>Anguilliformes</taxon>
        <taxon>Anguillidae</taxon>
        <taxon>Anguilla</taxon>
    </lineage>
</organism>
<dbReference type="AlphaFoldDB" id="A0A0E9QMQ2"/>
<proteinExistence type="predicted"/>
<protein>
    <submittedName>
        <fullName evidence="1">Uncharacterized protein</fullName>
    </submittedName>
</protein>
<evidence type="ECO:0000313" key="1">
    <source>
        <dbReference type="EMBL" id="JAH18206.1"/>
    </source>
</evidence>